<evidence type="ECO:0000313" key="6">
    <source>
        <dbReference type="Proteomes" id="UP000297475"/>
    </source>
</evidence>
<dbReference type="OrthoDB" id="5171752at2"/>
<organism evidence="5 6">
    <name type="scientific">Natronospirillum operosum</name>
    <dbReference type="NCBI Taxonomy" id="2759953"/>
    <lineage>
        <taxon>Bacteria</taxon>
        <taxon>Pseudomonadati</taxon>
        <taxon>Pseudomonadota</taxon>
        <taxon>Gammaproteobacteria</taxon>
        <taxon>Oceanospirillales</taxon>
        <taxon>Natronospirillaceae</taxon>
        <taxon>Natronospirillum</taxon>
    </lineage>
</organism>
<dbReference type="Proteomes" id="UP000297475">
    <property type="component" value="Unassembled WGS sequence"/>
</dbReference>
<dbReference type="InterPro" id="IPR010982">
    <property type="entry name" value="Lambda_DNA-bd_dom_sf"/>
</dbReference>
<evidence type="ECO:0000256" key="2">
    <source>
        <dbReference type="ARBA" id="ARBA00023125"/>
    </source>
</evidence>
<dbReference type="PANTHER" id="PTHR30146">
    <property type="entry name" value="LACI-RELATED TRANSCRIPTIONAL REPRESSOR"/>
    <property type="match status" value="1"/>
</dbReference>
<dbReference type="CDD" id="cd01392">
    <property type="entry name" value="HTH_LacI"/>
    <property type="match status" value="1"/>
</dbReference>
<gene>
    <name evidence="5" type="ORF">E4656_16625</name>
</gene>
<dbReference type="GO" id="GO:0000976">
    <property type="term" value="F:transcription cis-regulatory region binding"/>
    <property type="evidence" value="ECO:0007669"/>
    <property type="project" value="TreeGrafter"/>
</dbReference>
<dbReference type="SUPFAM" id="SSF47413">
    <property type="entry name" value="lambda repressor-like DNA-binding domains"/>
    <property type="match status" value="1"/>
</dbReference>
<reference evidence="5 6" key="1">
    <citation type="submission" date="2019-04" db="EMBL/GenBank/DDBJ databases">
        <title>Natronospirillum operosus gen. nov., sp. nov., a haloalkaliphilic satellite isolated from decaying biomass of laboratory culture of cyanobacterium Geitlerinema sp. and proposal of Natronospirillaceae fam. nov. and Saccharospirillaceae fam. nov.</title>
        <authorList>
            <person name="Kevbrin V."/>
            <person name="Boltyanskaya Y."/>
            <person name="Koziaeva V."/>
            <person name="Grouzdev D.S."/>
            <person name="Park M."/>
            <person name="Cho J."/>
        </authorList>
    </citation>
    <scope>NUCLEOTIDE SEQUENCE [LARGE SCALE GENOMIC DNA]</scope>
    <source>
        <strain evidence="5 6">G-116</strain>
    </source>
</reference>
<evidence type="ECO:0000313" key="5">
    <source>
        <dbReference type="EMBL" id="TGG91343.1"/>
    </source>
</evidence>
<keyword evidence="2 5" id="KW-0238">DNA-binding</keyword>
<dbReference type="RefSeq" id="WP_135484435.1">
    <property type="nucleotide sequence ID" value="NZ_SRMF01000009.1"/>
</dbReference>
<proteinExistence type="predicted"/>
<dbReference type="InterPro" id="IPR046335">
    <property type="entry name" value="LacI/GalR-like_sensor"/>
</dbReference>
<dbReference type="GO" id="GO:0003700">
    <property type="term" value="F:DNA-binding transcription factor activity"/>
    <property type="evidence" value="ECO:0007669"/>
    <property type="project" value="TreeGrafter"/>
</dbReference>
<dbReference type="AlphaFoldDB" id="A0A4Z0WC64"/>
<keyword evidence="3" id="KW-0804">Transcription</keyword>
<dbReference type="InterPro" id="IPR028082">
    <property type="entry name" value="Peripla_BP_I"/>
</dbReference>
<dbReference type="PANTHER" id="PTHR30146:SF138">
    <property type="entry name" value="TRANSCRIPTIONAL REGULATORY PROTEIN"/>
    <property type="match status" value="1"/>
</dbReference>
<comment type="caution">
    <text evidence="5">The sequence shown here is derived from an EMBL/GenBank/DDBJ whole genome shotgun (WGS) entry which is preliminary data.</text>
</comment>
<keyword evidence="1" id="KW-0805">Transcription regulation</keyword>
<feature type="domain" description="HTH lacI-type" evidence="4">
    <location>
        <begin position="3"/>
        <end position="58"/>
    </location>
</feature>
<evidence type="ECO:0000256" key="1">
    <source>
        <dbReference type="ARBA" id="ARBA00023015"/>
    </source>
</evidence>
<dbReference type="InterPro" id="IPR000843">
    <property type="entry name" value="HTH_LacI"/>
</dbReference>
<evidence type="ECO:0000259" key="4">
    <source>
        <dbReference type="PROSITE" id="PS50932"/>
    </source>
</evidence>
<accession>A0A4Z0WC64</accession>
<dbReference type="Pfam" id="PF13377">
    <property type="entry name" value="Peripla_BP_3"/>
    <property type="match status" value="1"/>
</dbReference>
<sequence length="344" mass="37963">MRLTLKDLARELGVSTATVSNAFSRPDQLSAELRERILAEAQRLGYQGPNATARSLRRGRTGIIGLILADRLQYNFEDPVATRFLHGVSEVFDQQNVNMLLLPSRSEFYLGQSFDSLADGYIIYGPPRDGRILDKVTARRKPSVTVDFNLEGVRSLNIDNFAGAHLAAAHGIRHASGQIAVLGLRLISDATQISRVGDQPLTTAEESVSRRRLDGYQAALLEAGRELNPDWIWNAPESRYELGYQAAREALLCTPRPELLLCMSDRLALGAVAAAQDMGLVIPDDLKVIGFDDIPTAAYQRPALTTIHQPQHEKGRQAARMVLGLNNRSRDIVLDARLIVRDSC</sequence>
<evidence type="ECO:0000256" key="3">
    <source>
        <dbReference type="ARBA" id="ARBA00023163"/>
    </source>
</evidence>
<dbReference type="Gene3D" id="3.40.50.2300">
    <property type="match status" value="2"/>
</dbReference>
<dbReference type="EMBL" id="SRMF01000009">
    <property type="protein sequence ID" value="TGG91343.1"/>
    <property type="molecule type" value="Genomic_DNA"/>
</dbReference>
<name>A0A4Z0WC64_9GAMM</name>
<keyword evidence="6" id="KW-1185">Reference proteome</keyword>
<protein>
    <submittedName>
        <fullName evidence="5">LacI family DNA-binding transcriptional regulator</fullName>
    </submittedName>
</protein>
<dbReference type="Pfam" id="PF00356">
    <property type="entry name" value="LacI"/>
    <property type="match status" value="1"/>
</dbReference>
<dbReference type="SMART" id="SM00354">
    <property type="entry name" value="HTH_LACI"/>
    <property type="match status" value="1"/>
</dbReference>
<dbReference type="CDD" id="cd06279">
    <property type="entry name" value="PBP1_LacI-like"/>
    <property type="match status" value="1"/>
</dbReference>
<dbReference type="PROSITE" id="PS50932">
    <property type="entry name" value="HTH_LACI_2"/>
    <property type="match status" value="1"/>
</dbReference>
<dbReference type="Gene3D" id="1.10.260.40">
    <property type="entry name" value="lambda repressor-like DNA-binding domains"/>
    <property type="match status" value="1"/>
</dbReference>
<dbReference type="SUPFAM" id="SSF53822">
    <property type="entry name" value="Periplasmic binding protein-like I"/>
    <property type="match status" value="1"/>
</dbReference>